<dbReference type="Proteomes" id="UP000583929">
    <property type="component" value="Unassembled WGS sequence"/>
</dbReference>
<evidence type="ECO:0000256" key="3">
    <source>
        <dbReference type="SAM" id="MobiDB-lite"/>
    </source>
</evidence>
<evidence type="ECO:0000256" key="1">
    <source>
        <dbReference type="ARBA" id="ARBA00004123"/>
    </source>
</evidence>
<dbReference type="InterPro" id="IPR033471">
    <property type="entry name" value="DIRP"/>
</dbReference>
<protein>
    <recommendedName>
        <fullName evidence="4">SANT domain-containing protein</fullName>
    </recommendedName>
</protein>
<dbReference type="GO" id="GO:0017053">
    <property type="term" value="C:transcription repressor complex"/>
    <property type="evidence" value="ECO:0007669"/>
    <property type="project" value="InterPro"/>
</dbReference>
<dbReference type="GO" id="GO:0003677">
    <property type="term" value="F:DNA binding"/>
    <property type="evidence" value="ECO:0007669"/>
    <property type="project" value="TreeGrafter"/>
</dbReference>
<dbReference type="CDD" id="cd00167">
    <property type="entry name" value="SANT"/>
    <property type="match status" value="1"/>
</dbReference>
<dbReference type="InterPro" id="IPR009057">
    <property type="entry name" value="Homeodomain-like_sf"/>
</dbReference>
<dbReference type="PANTHER" id="PTHR21689:SF2">
    <property type="entry name" value="PROTEIN LIN-9 HOMOLOG"/>
    <property type="match status" value="1"/>
</dbReference>
<evidence type="ECO:0000313" key="5">
    <source>
        <dbReference type="EMBL" id="KAF4355208.1"/>
    </source>
</evidence>
<dbReference type="InterPro" id="IPR017884">
    <property type="entry name" value="SANT_dom"/>
</dbReference>
<name>A0A7J6E9V0_CANSA</name>
<dbReference type="SUPFAM" id="SSF46689">
    <property type="entry name" value="Homeodomain-like"/>
    <property type="match status" value="1"/>
</dbReference>
<evidence type="ECO:0000313" key="8">
    <source>
        <dbReference type="Proteomes" id="UP000583929"/>
    </source>
</evidence>
<evidence type="ECO:0000313" key="7">
    <source>
        <dbReference type="Proteomes" id="UP000525078"/>
    </source>
</evidence>
<comment type="subcellular location">
    <subcellularLocation>
        <location evidence="1">Nucleus</location>
    </subcellularLocation>
</comment>
<evidence type="ECO:0000259" key="4">
    <source>
        <dbReference type="PROSITE" id="PS51293"/>
    </source>
</evidence>
<dbReference type="GO" id="GO:0006351">
    <property type="term" value="P:DNA-templated transcription"/>
    <property type="evidence" value="ECO:0007669"/>
    <property type="project" value="InterPro"/>
</dbReference>
<dbReference type="PROSITE" id="PS51293">
    <property type="entry name" value="SANT"/>
    <property type="match status" value="1"/>
</dbReference>
<dbReference type="SMART" id="SM00717">
    <property type="entry name" value="SANT"/>
    <property type="match status" value="1"/>
</dbReference>
<gene>
    <name evidence="5" type="ORF">F8388_012983</name>
    <name evidence="6" type="ORF">G4B88_007719</name>
</gene>
<comment type="caution">
    <text evidence="5">The sequence shown here is derived from an EMBL/GenBank/DDBJ whole genome shotgun (WGS) entry which is preliminary data.</text>
</comment>
<dbReference type="GO" id="GO:0005654">
    <property type="term" value="C:nucleoplasm"/>
    <property type="evidence" value="ECO:0007669"/>
    <property type="project" value="TreeGrafter"/>
</dbReference>
<dbReference type="Pfam" id="PF06584">
    <property type="entry name" value="DIRP"/>
    <property type="match status" value="1"/>
</dbReference>
<evidence type="ECO:0000256" key="2">
    <source>
        <dbReference type="ARBA" id="ARBA00023242"/>
    </source>
</evidence>
<feature type="region of interest" description="Disordered" evidence="3">
    <location>
        <begin position="1046"/>
        <end position="1074"/>
    </location>
</feature>
<organism evidence="5 7">
    <name type="scientific">Cannabis sativa</name>
    <name type="common">Hemp</name>
    <name type="synonym">Marijuana</name>
    <dbReference type="NCBI Taxonomy" id="3483"/>
    <lineage>
        <taxon>Eukaryota</taxon>
        <taxon>Viridiplantae</taxon>
        <taxon>Streptophyta</taxon>
        <taxon>Embryophyta</taxon>
        <taxon>Tracheophyta</taxon>
        <taxon>Spermatophyta</taxon>
        <taxon>Magnoliopsida</taxon>
        <taxon>eudicotyledons</taxon>
        <taxon>Gunneridae</taxon>
        <taxon>Pentapetalae</taxon>
        <taxon>rosids</taxon>
        <taxon>fabids</taxon>
        <taxon>Rosales</taxon>
        <taxon>Cannabaceae</taxon>
        <taxon>Cannabis</taxon>
    </lineage>
</organism>
<dbReference type="AlphaFoldDB" id="A0A7J6E9V0"/>
<dbReference type="GO" id="GO:0006357">
    <property type="term" value="P:regulation of transcription by RNA polymerase II"/>
    <property type="evidence" value="ECO:0007669"/>
    <property type="project" value="TreeGrafter"/>
</dbReference>
<feature type="domain" description="SANT" evidence="4">
    <location>
        <begin position="89"/>
        <end position="126"/>
    </location>
</feature>
<feature type="region of interest" description="Disordered" evidence="3">
    <location>
        <begin position="321"/>
        <end position="347"/>
    </location>
</feature>
<keyword evidence="8" id="KW-1185">Reference proteome</keyword>
<feature type="region of interest" description="Disordered" evidence="3">
    <location>
        <begin position="265"/>
        <end position="298"/>
    </location>
</feature>
<dbReference type="GO" id="GO:0051726">
    <property type="term" value="P:regulation of cell cycle"/>
    <property type="evidence" value="ECO:0007669"/>
    <property type="project" value="TreeGrafter"/>
</dbReference>
<reference evidence="7 8" key="1">
    <citation type="journal article" date="2020" name="bioRxiv">
        <title>Sequence and annotation of 42 cannabis genomes reveals extensive copy number variation in cannabinoid synthesis and pathogen resistance genes.</title>
        <authorList>
            <person name="Mckernan K.J."/>
            <person name="Helbert Y."/>
            <person name="Kane L.T."/>
            <person name="Ebling H."/>
            <person name="Zhang L."/>
            <person name="Liu B."/>
            <person name="Eaton Z."/>
            <person name="Mclaughlin S."/>
            <person name="Kingan S."/>
            <person name="Baybayan P."/>
            <person name="Concepcion G."/>
            <person name="Jordan M."/>
            <person name="Riva A."/>
            <person name="Barbazuk W."/>
            <person name="Harkins T."/>
        </authorList>
    </citation>
    <scope>NUCLEOTIDE SEQUENCE [LARGE SCALE GENOMIC DNA]</scope>
    <source>
        <strain evidence="7 8">cv. Jamaican Lion 4</strain>
        <strain evidence="6">Father</strain>
        <strain evidence="5">Mother</strain>
        <tissue evidence="5">Leaf</tissue>
    </source>
</reference>
<feature type="region of interest" description="Disordered" evidence="3">
    <location>
        <begin position="400"/>
        <end position="421"/>
    </location>
</feature>
<keyword evidence="2" id="KW-0539">Nucleus</keyword>
<dbReference type="SMART" id="SM01135">
    <property type="entry name" value="DIRP"/>
    <property type="match status" value="1"/>
</dbReference>
<dbReference type="Pfam" id="PF00249">
    <property type="entry name" value="Myb_DNA-binding"/>
    <property type="match status" value="1"/>
</dbReference>
<dbReference type="PANTHER" id="PTHR21689">
    <property type="entry name" value="LIN-9"/>
    <property type="match status" value="1"/>
</dbReference>
<dbReference type="EMBL" id="JAATIQ010000048">
    <property type="protein sequence ID" value="KAF4393733.1"/>
    <property type="molecule type" value="Genomic_DNA"/>
</dbReference>
<dbReference type="InterPro" id="IPR010561">
    <property type="entry name" value="LIN-9/ALY1"/>
</dbReference>
<feature type="region of interest" description="Disordered" evidence="3">
    <location>
        <begin position="166"/>
        <end position="198"/>
    </location>
</feature>
<proteinExistence type="predicted"/>
<sequence>MPSVSHSSSSSSSSSSCDPIIITTTCFALDRPTALNVKTIRLLRKFSMAPSRKSRNGNKQLSNVIEVSPNKHGEPINRSRLKKRKLSDMLGPQWSKRELERFYEAYRKYGKDWKKVASAIRNRSSEMVEALYSMNRAYLSLPEGTASVAGLVAMMTDHYCVLGVSDSDEESNETGGEFQEPQKGTRGRSHNSTNKGLDRTLPDLSHFHSAASHNGGLPMLKKRRTGIIPHTVRKRTPRIDVSNADKDSRDVNNDGVHKLAMVLTEASQRSGSPHASWRPNRKMEGGSPSPHRDGGRMCARPEMSSGQLQYAKVDDRASGFSIGNTETNNKDCEIPRNHLMGRKGAGTEYGQKKGKNYFLKKLDDKDKVSDQLDDIEEDYIGTEKQKLSAKGRIQTEVVNVKSPRSITKDSRKRSRNSLYEGDEGSPFDALVTLATTSLMMREETADTVCDVEDTNSRASKLGKSKGGAPEFNAGIEKSKQKFFPSKPHENELQVDLCQSDNQRIEINDKAKRFMCKGKRSSYPSSLPRKLAKPLDLTYSESSVKGKVNDSVLSTREVHPANQLNIPTKARSRRKMNKQRPFITEDVNKTEKVLDDRPNLHISLFRNGSQSLKEKLSTCLHQYQARRWCAFEWFYSAIDYPWFAKSEFVEYLIHVGLGHVTRLTRVEWGVIRSSLGRPRRFSEQFLKEEKEKLNEYRESVRAHYAELRAGTREGLSTDLARPLSVQQRVISIHPRTREIQDGTVLTVDDSRYHIQFDRPDLGVEYVMDIDCMPLNPMENLPASFTRHNFIVNNCFETFNVCKINKQPKEGKSDEHTKVVSIGNVDNPGNHYASPSTHDICEGLRQKEGYASHSDLQAKLVSYKTTTPQNKANSQSLPLAQIRAKEADIQAISELTVALDKKEAVVFMLRCMNDDVLEKEKNGDSSLKNSETFKKHYAAVLLQFDEVSSALLALRKRNTYSGFSPLASLNDPDGRLSSADFCSHNIQECGSQVAEIIDTSKMKARKIAGKAMQVMSSLEKMGKSFKSSEEAVVFVQNQLSDEDLELDMPSTRSSTTYRDKAKVHLEQSPATSTPSATCHALDPSELIISCLATILMVKRCTERPIPPAEIARVLDYALTTVQPRCSQNRFAYEEIQMLMGIIRTKIFALVPT</sequence>
<dbReference type="Proteomes" id="UP000525078">
    <property type="component" value="Unassembled WGS sequence"/>
</dbReference>
<dbReference type="EMBL" id="JAATIP010000268">
    <property type="protein sequence ID" value="KAF4355208.1"/>
    <property type="molecule type" value="Genomic_DNA"/>
</dbReference>
<evidence type="ECO:0000313" key="6">
    <source>
        <dbReference type="EMBL" id="KAF4393733.1"/>
    </source>
</evidence>
<dbReference type="InterPro" id="IPR001005">
    <property type="entry name" value="SANT/Myb"/>
</dbReference>
<dbReference type="Gene3D" id="1.20.58.1880">
    <property type="match status" value="1"/>
</dbReference>
<accession>A0A7J6E9V0</accession>